<dbReference type="AlphaFoldDB" id="A0A098MEP0"/>
<protein>
    <submittedName>
        <fullName evidence="1">RNA-binding protein</fullName>
    </submittedName>
</protein>
<comment type="caution">
    <text evidence="1">The sequence shown here is derived from an EMBL/GenBank/DDBJ whole genome shotgun (WGS) entry which is preliminary data.</text>
</comment>
<reference evidence="1 2" key="1">
    <citation type="submission" date="2014-08" db="EMBL/GenBank/DDBJ databases">
        <authorList>
            <person name="den Bakker H.C."/>
        </authorList>
    </citation>
    <scope>NUCLEOTIDE SEQUENCE [LARGE SCALE GENOMIC DNA]</scope>
    <source>
        <strain evidence="1 2">DSM 18334</strain>
    </source>
</reference>
<dbReference type="Proteomes" id="UP000029734">
    <property type="component" value="Unassembled WGS sequence"/>
</dbReference>
<dbReference type="Pfam" id="PF05991">
    <property type="entry name" value="NYN_YacP"/>
    <property type="match status" value="1"/>
</dbReference>
<name>A0A098MEP0_9BACL</name>
<evidence type="ECO:0000313" key="1">
    <source>
        <dbReference type="EMBL" id="KGE20526.1"/>
    </source>
</evidence>
<dbReference type="OrthoDB" id="9792160at2"/>
<organism evidence="1 2">
    <name type="scientific">Paenibacillus wynnii</name>
    <dbReference type="NCBI Taxonomy" id="268407"/>
    <lineage>
        <taxon>Bacteria</taxon>
        <taxon>Bacillati</taxon>
        <taxon>Bacillota</taxon>
        <taxon>Bacilli</taxon>
        <taxon>Bacillales</taxon>
        <taxon>Paenibacillaceae</taxon>
        <taxon>Paenibacillus</taxon>
    </lineage>
</organism>
<dbReference type="RefSeq" id="WP_036652869.1">
    <property type="nucleotide sequence ID" value="NZ_JQCR01000002.1"/>
</dbReference>
<keyword evidence="2" id="KW-1185">Reference proteome</keyword>
<dbReference type="PANTHER" id="PTHR34547">
    <property type="entry name" value="YACP-LIKE NYN DOMAIN PROTEIN"/>
    <property type="match status" value="1"/>
</dbReference>
<sequence>MVDWRDVLLVDGYNMIGGWPDLAELSHTGMKEARDRLLDMLADFQAFSGRRIIAVFDAYRVPGLGRAFVQGKVQVYFTKEKETADECIERLVGELSHRRRQIYVATSDLVEQHVIFAHGALRLSARELRLEIDENQREVKKAIDKPGARNSRHALEDKLPPEVRSKLEDWRRKS</sequence>
<dbReference type="PANTHER" id="PTHR34547:SF1">
    <property type="entry name" value="YACP-LIKE NYN DOMAIN PROTEIN"/>
    <property type="match status" value="1"/>
</dbReference>
<dbReference type="CDD" id="cd10912">
    <property type="entry name" value="PIN_YacP-like"/>
    <property type="match status" value="1"/>
</dbReference>
<dbReference type="EMBL" id="JQCR01000002">
    <property type="protein sequence ID" value="KGE20526.1"/>
    <property type="molecule type" value="Genomic_DNA"/>
</dbReference>
<dbReference type="STRING" id="268407.PWYN_15130"/>
<proteinExistence type="predicted"/>
<accession>A0A098MEP0</accession>
<gene>
    <name evidence="1" type="ORF">PWYN_15130</name>
</gene>
<dbReference type="eggNOG" id="COG3688">
    <property type="taxonomic scope" value="Bacteria"/>
</dbReference>
<dbReference type="InterPro" id="IPR010298">
    <property type="entry name" value="YacP-like"/>
</dbReference>
<evidence type="ECO:0000313" key="2">
    <source>
        <dbReference type="Proteomes" id="UP000029734"/>
    </source>
</evidence>
<reference evidence="1 2" key="2">
    <citation type="submission" date="2014-10" db="EMBL/GenBank/DDBJ databases">
        <title>Comparative genomics of the Paenibacillus odorifer group.</title>
        <authorList>
            <person name="Tsai Y.-C."/>
            <person name="Martin N."/>
            <person name="Korlach J."/>
            <person name="Wiedmann M."/>
        </authorList>
    </citation>
    <scope>NUCLEOTIDE SEQUENCE [LARGE SCALE GENOMIC DNA]</scope>
    <source>
        <strain evidence="1 2">DSM 18334</strain>
    </source>
</reference>